<protein>
    <submittedName>
        <fullName evidence="2">Uncharacterized protein</fullName>
    </submittedName>
</protein>
<sequence>MGLLGQISINLATERADRHAGSAVTTLIPKARLSSVMLKLNLLYSIRDLHSKSLSLGTNDALSISERQHHTGSALTHRKNLDRRRRRTSPEGQLFDVLPRTPGSPSFPAAWRYRVVLPSSTPRRPCNFGFRVEEIHRDLIDFRTTSISSASNHLH</sequence>
<accession>A0A6G1HJR4</accession>
<dbReference type="Proteomes" id="UP000799640">
    <property type="component" value="Unassembled WGS sequence"/>
</dbReference>
<dbReference type="EMBL" id="ML996708">
    <property type="protein sequence ID" value="KAF2396250.1"/>
    <property type="molecule type" value="Genomic_DNA"/>
</dbReference>
<evidence type="ECO:0000256" key="1">
    <source>
        <dbReference type="SAM" id="MobiDB-lite"/>
    </source>
</evidence>
<reference evidence="2" key="1">
    <citation type="journal article" date="2020" name="Stud. Mycol.">
        <title>101 Dothideomycetes genomes: a test case for predicting lifestyles and emergence of pathogens.</title>
        <authorList>
            <person name="Haridas S."/>
            <person name="Albert R."/>
            <person name="Binder M."/>
            <person name="Bloem J."/>
            <person name="Labutti K."/>
            <person name="Salamov A."/>
            <person name="Andreopoulos B."/>
            <person name="Baker S."/>
            <person name="Barry K."/>
            <person name="Bills G."/>
            <person name="Bluhm B."/>
            <person name="Cannon C."/>
            <person name="Castanera R."/>
            <person name="Culley D."/>
            <person name="Daum C."/>
            <person name="Ezra D."/>
            <person name="Gonzalez J."/>
            <person name="Henrissat B."/>
            <person name="Kuo A."/>
            <person name="Liang C."/>
            <person name="Lipzen A."/>
            <person name="Lutzoni F."/>
            <person name="Magnuson J."/>
            <person name="Mondo S."/>
            <person name="Nolan M."/>
            <person name="Ohm R."/>
            <person name="Pangilinan J."/>
            <person name="Park H.-J."/>
            <person name="Ramirez L."/>
            <person name="Alfaro M."/>
            <person name="Sun H."/>
            <person name="Tritt A."/>
            <person name="Yoshinaga Y."/>
            <person name="Zwiers L.-H."/>
            <person name="Turgeon B."/>
            <person name="Goodwin S."/>
            <person name="Spatafora J."/>
            <person name="Crous P."/>
            <person name="Grigoriev I."/>
        </authorList>
    </citation>
    <scope>NUCLEOTIDE SEQUENCE</scope>
    <source>
        <strain evidence="2">CBS 262.69</strain>
    </source>
</reference>
<dbReference type="AlphaFoldDB" id="A0A6G1HJR4"/>
<proteinExistence type="predicted"/>
<feature type="region of interest" description="Disordered" evidence="1">
    <location>
        <begin position="65"/>
        <end position="99"/>
    </location>
</feature>
<organism evidence="2 3">
    <name type="scientific">Trichodelitschia bisporula</name>
    <dbReference type="NCBI Taxonomy" id="703511"/>
    <lineage>
        <taxon>Eukaryota</taxon>
        <taxon>Fungi</taxon>
        <taxon>Dikarya</taxon>
        <taxon>Ascomycota</taxon>
        <taxon>Pezizomycotina</taxon>
        <taxon>Dothideomycetes</taxon>
        <taxon>Dothideomycetes incertae sedis</taxon>
        <taxon>Phaeotrichales</taxon>
        <taxon>Phaeotrichaceae</taxon>
        <taxon>Trichodelitschia</taxon>
    </lineage>
</organism>
<name>A0A6G1HJR4_9PEZI</name>
<evidence type="ECO:0000313" key="2">
    <source>
        <dbReference type="EMBL" id="KAF2396250.1"/>
    </source>
</evidence>
<evidence type="ECO:0000313" key="3">
    <source>
        <dbReference type="Proteomes" id="UP000799640"/>
    </source>
</evidence>
<keyword evidence="3" id="KW-1185">Reference proteome</keyword>
<feature type="compositionally biased region" description="Basic residues" evidence="1">
    <location>
        <begin position="76"/>
        <end position="87"/>
    </location>
</feature>
<gene>
    <name evidence="2" type="ORF">EJ06DRAFT_250167</name>
</gene>